<sequence>MSEEKVKEVSKEETRKELAKKINAKINDLNDVEKTEHLIIDNKAEFEIDKVTYRVRKANYKEGEEVRQQRHVKKIELLEHPKYKLRDELIRLYRRNGKDIKEMERIIKSFPSKIESIQERLATTTAPKDIDLLEDEIKKLEERQLELILEKNECLECCIENQITDYANLYTIYLVTEKKVDEKWVKAFKSYEEFLENDEVIIQGSTYLSLLIYRREIKE</sequence>
<organism evidence="1">
    <name type="scientific">marine sediment metagenome</name>
    <dbReference type="NCBI Taxonomy" id="412755"/>
    <lineage>
        <taxon>unclassified sequences</taxon>
        <taxon>metagenomes</taxon>
        <taxon>ecological metagenomes</taxon>
    </lineage>
</organism>
<proteinExistence type="predicted"/>
<reference evidence="1" key="1">
    <citation type="journal article" date="2015" name="Nature">
        <title>Complex archaea that bridge the gap between prokaryotes and eukaryotes.</title>
        <authorList>
            <person name="Spang A."/>
            <person name="Saw J.H."/>
            <person name="Jorgensen S.L."/>
            <person name="Zaremba-Niedzwiedzka K."/>
            <person name="Martijn J."/>
            <person name="Lind A.E."/>
            <person name="van Eijk R."/>
            <person name="Schleper C."/>
            <person name="Guy L."/>
            <person name="Ettema T.J."/>
        </authorList>
    </citation>
    <scope>NUCLEOTIDE SEQUENCE</scope>
</reference>
<comment type="caution">
    <text evidence="1">The sequence shown here is derived from an EMBL/GenBank/DDBJ whole genome shotgun (WGS) entry which is preliminary data.</text>
</comment>
<protein>
    <submittedName>
        <fullName evidence="1">Uncharacterized protein</fullName>
    </submittedName>
</protein>
<gene>
    <name evidence="1" type="ORF">LCGC14_1279680</name>
</gene>
<evidence type="ECO:0000313" key="1">
    <source>
        <dbReference type="EMBL" id="KKM86367.1"/>
    </source>
</evidence>
<dbReference type="AlphaFoldDB" id="A0A0F9NYQ0"/>
<name>A0A0F9NYQ0_9ZZZZ</name>
<accession>A0A0F9NYQ0</accession>
<dbReference type="EMBL" id="LAZR01007269">
    <property type="protein sequence ID" value="KKM86367.1"/>
    <property type="molecule type" value="Genomic_DNA"/>
</dbReference>